<dbReference type="Proteomes" id="UP001499843">
    <property type="component" value="Unassembled WGS sequence"/>
</dbReference>
<reference evidence="1 2" key="1">
    <citation type="journal article" date="2019" name="Int. J. Syst. Evol. Microbiol.">
        <title>The Global Catalogue of Microorganisms (GCM) 10K type strain sequencing project: providing services to taxonomists for standard genome sequencing and annotation.</title>
        <authorList>
            <consortium name="The Broad Institute Genomics Platform"/>
            <consortium name="The Broad Institute Genome Sequencing Center for Infectious Disease"/>
            <person name="Wu L."/>
            <person name="Ma J."/>
        </authorList>
    </citation>
    <scope>NUCLEOTIDE SEQUENCE [LARGE SCALE GENOMIC DNA]</scope>
    <source>
        <strain evidence="1 2">JCM 16114</strain>
    </source>
</reference>
<dbReference type="EMBL" id="BAAAQX010000017">
    <property type="protein sequence ID" value="GAA2210632.1"/>
    <property type="molecule type" value="Genomic_DNA"/>
</dbReference>
<dbReference type="InterPro" id="IPR009467">
    <property type="entry name" value="Glycolipid-bd_prot_put"/>
</dbReference>
<gene>
    <name evidence="1" type="ORF">GCM10009850_060910</name>
</gene>
<dbReference type="Pfam" id="PF06475">
    <property type="entry name" value="Glycolipid_bind"/>
    <property type="match status" value="1"/>
</dbReference>
<sequence length="215" mass="23322">MGLRFFRPVTLFHPDGDLEFSSYLNGRIASVSFAPLPQTAAWRHHTARAGFEVAYFRPPRVEGCTTAVEDGRTWVVDYVIDLDAGWVTRRARVTSRSVAGARCTLLESDGARSWVVDGTPAAHLDGCFDVDLEASAMTNTFPVHRLGLAAGAGSAAPAAYVRALDLAVERLDQPYARVTEGGYDYVAPVFGVACRLAYDEHGLLLDYPGLATRKA</sequence>
<protein>
    <submittedName>
        <fullName evidence="1">Glycolipid-binding domain-containing protein</fullName>
    </submittedName>
</protein>
<proteinExistence type="predicted"/>
<accession>A0ABN3CME7</accession>
<organism evidence="1 2">
    <name type="scientific">Nonomuraea monospora</name>
    <dbReference type="NCBI Taxonomy" id="568818"/>
    <lineage>
        <taxon>Bacteria</taxon>
        <taxon>Bacillati</taxon>
        <taxon>Actinomycetota</taxon>
        <taxon>Actinomycetes</taxon>
        <taxon>Streptosporangiales</taxon>
        <taxon>Streptosporangiaceae</taxon>
        <taxon>Nonomuraea</taxon>
    </lineage>
</organism>
<dbReference type="SUPFAM" id="SSF159275">
    <property type="entry name" value="PA1994-like"/>
    <property type="match status" value="1"/>
</dbReference>
<comment type="caution">
    <text evidence="1">The sequence shown here is derived from an EMBL/GenBank/DDBJ whole genome shotgun (WGS) entry which is preliminary data.</text>
</comment>
<evidence type="ECO:0000313" key="2">
    <source>
        <dbReference type="Proteomes" id="UP001499843"/>
    </source>
</evidence>
<keyword evidence="2" id="KW-1185">Reference proteome</keyword>
<evidence type="ECO:0000313" key="1">
    <source>
        <dbReference type="EMBL" id="GAA2210632.1"/>
    </source>
</evidence>
<name>A0ABN3CME7_9ACTN</name>